<dbReference type="Proteomes" id="UP000765509">
    <property type="component" value="Unassembled WGS sequence"/>
</dbReference>
<evidence type="ECO:0000313" key="9">
    <source>
        <dbReference type="Proteomes" id="UP000765509"/>
    </source>
</evidence>
<evidence type="ECO:0000259" key="7">
    <source>
        <dbReference type="Pfam" id="PF17917"/>
    </source>
</evidence>
<dbReference type="InterPro" id="IPR041373">
    <property type="entry name" value="RT_RNaseH"/>
</dbReference>
<dbReference type="EMBL" id="AVOT02005650">
    <property type="protein sequence ID" value="MBW0479597.1"/>
    <property type="molecule type" value="Genomic_DNA"/>
</dbReference>
<keyword evidence="1" id="KW-0808">Transferase</keyword>
<dbReference type="GO" id="GO:0004519">
    <property type="term" value="F:endonuclease activity"/>
    <property type="evidence" value="ECO:0007669"/>
    <property type="project" value="UniProtKB-KW"/>
</dbReference>
<gene>
    <name evidence="8" type="ORF">O181_019312</name>
</gene>
<organism evidence="8 9">
    <name type="scientific">Austropuccinia psidii MF-1</name>
    <dbReference type="NCBI Taxonomy" id="1389203"/>
    <lineage>
        <taxon>Eukaryota</taxon>
        <taxon>Fungi</taxon>
        <taxon>Dikarya</taxon>
        <taxon>Basidiomycota</taxon>
        <taxon>Pucciniomycotina</taxon>
        <taxon>Pucciniomycetes</taxon>
        <taxon>Pucciniales</taxon>
        <taxon>Sphaerophragmiaceae</taxon>
        <taxon>Austropuccinia</taxon>
    </lineage>
</organism>
<keyword evidence="5" id="KW-0378">Hydrolase</keyword>
<keyword evidence="3" id="KW-0540">Nuclease</keyword>
<protein>
    <recommendedName>
        <fullName evidence="7">Reverse transcriptase RNase H-like domain-containing protein</fullName>
    </recommendedName>
</protein>
<evidence type="ECO:0000313" key="8">
    <source>
        <dbReference type="EMBL" id="MBW0479597.1"/>
    </source>
</evidence>
<evidence type="ECO:0000256" key="2">
    <source>
        <dbReference type="ARBA" id="ARBA00022695"/>
    </source>
</evidence>
<dbReference type="Pfam" id="PF17917">
    <property type="entry name" value="RT_RNaseH"/>
    <property type="match status" value="1"/>
</dbReference>
<keyword evidence="6" id="KW-0695">RNA-directed DNA polymerase</keyword>
<comment type="caution">
    <text evidence="8">The sequence shown here is derived from an EMBL/GenBank/DDBJ whole genome shotgun (WGS) entry which is preliminary data.</text>
</comment>
<name>A0A9Q3CBB0_9BASI</name>
<dbReference type="SUPFAM" id="SSF56672">
    <property type="entry name" value="DNA/RNA polymerases"/>
    <property type="match status" value="1"/>
</dbReference>
<keyword evidence="2" id="KW-0548">Nucleotidyltransferase</keyword>
<evidence type="ECO:0000256" key="3">
    <source>
        <dbReference type="ARBA" id="ARBA00022722"/>
    </source>
</evidence>
<evidence type="ECO:0000256" key="1">
    <source>
        <dbReference type="ARBA" id="ARBA00022679"/>
    </source>
</evidence>
<proteinExistence type="predicted"/>
<keyword evidence="4" id="KW-0255">Endonuclease</keyword>
<evidence type="ECO:0000256" key="5">
    <source>
        <dbReference type="ARBA" id="ARBA00022801"/>
    </source>
</evidence>
<evidence type="ECO:0000256" key="4">
    <source>
        <dbReference type="ARBA" id="ARBA00022759"/>
    </source>
</evidence>
<dbReference type="GO" id="GO:0003964">
    <property type="term" value="F:RNA-directed DNA polymerase activity"/>
    <property type="evidence" value="ECO:0007669"/>
    <property type="project" value="UniProtKB-KW"/>
</dbReference>
<evidence type="ECO:0000256" key="6">
    <source>
        <dbReference type="ARBA" id="ARBA00022918"/>
    </source>
</evidence>
<accession>A0A9Q3CBB0</accession>
<dbReference type="GO" id="GO:0016787">
    <property type="term" value="F:hydrolase activity"/>
    <property type="evidence" value="ECO:0007669"/>
    <property type="project" value="UniProtKB-KW"/>
</dbReference>
<dbReference type="InterPro" id="IPR043502">
    <property type="entry name" value="DNA/RNA_pol_sf"/>
</dbReference>
<keyword evidence="9" id="KW-1185">Reference proteome</keyword>
<reference evidence="8" key="1">
    <citation type="submission" date="2021-03" db="EMBL/GenBank/DDBJ databases">
        <title>Draft genome sequence of rust myrtle Austropuccinia psidii MF-1, a brazilian biotype.</title>
        <authorList>
            <person name="Quecine M.C."/>
            <person name="Pachon D.M.R."/>
            <person name="Bonatelli M.L."/>
            <person name="Correr F.H."/>
            <person name="Franceschini L.M."/>
            <person name="Leite T.F."/>
            <person name="Margarido G.R.A."/>
            <person name="Almeida C.A."/>
            <person name="Ferrarezi J.A."/>
            <person name="Labate C.A."/>
        </authorList>
    </citation>
    <scope>NUCLEOTIDE SEQUENCE</scope>
    <source>
        <strain evidence="8">MF-1</strain>
    </source>
</reference>
<sequence length="219" mass="25755">MINLLKDHFFISRQIKPTEARYEASQTEYICLVWTPEEFHYYLDGTVFDVRTDCNTVKSLLNMNTSHRQMPGFQIAIQECRGNMNIAHKSGNIHKNAYDLSSWALANTPENPAWVPQEEHHIEGICVTDIGTKFFNQPKQSYKMDNNCLILLQHLMKDCKDPSLSFKLYESWKKAYDEGRFHLFDRSIYHRSKHTFFMALTDRTLMNTILHECRDSFSS</sequence>
<feature type="domain" description="Reverse transcriptase RNase H-like" evidence="7">
    <location>
        <begin position="10"/>
        <end position="70"/>
    </location>
</feature>
<dbReference type="AlphaFoldDB" id="A0A9Q3CBB0"/>